<reference evidence="1 2" key="1">
    <citation type="submission" date="2018-07" db="EMBL/GenBank/DDBJ databases">
        <title>Genomic Encyclopedia of Archaeal and Bacterial Type Strains, Phase II (KMG-II): from individual species to whole genera.</title>
        <authorList>
            <person name="Goeker M."/>
        </authorList>
    </citation>
    <scope>NUCLEOTIDE SEQUENCE [LARGE SCALE GENOMIC DNA]</scope>
    <source>
        <strain evidence="1 2">DSM 25795</strain>
    </source>
</reference>
<evidence type="ECO:0000313" key="2">
    <source>
        <dbReference type="Proteomes" id="UP000257004"/>
    </source>
</evidence>
<gene>
    <name evidence="1" type="ORF">BD847_3774</name>
</gene>
<dbReference type="EMBL" id="QRDQ01000012">
    <property type="protein sequence ID" value="RED19489.1"/>
    <property type="molecule type" value="Genomic_DNA"/>
</dbReference>
<keyword evidence="2" id="KW-1185">Reference proteome</keyword>
<name>A0A3D9FJY4_9FLAO</name>
<accession>A0A3D9FJY4</accession>
<comment type="caution">
    <text evidence="1">The sequence shown here is derived from an EMBL/GenBank/DDBJ whole genome shotgun (WGS) entry which is preliminary data.</text>
</comment>
<dbReference type="AlphaFoldDB" id="A0A3D9FJY4"/>
<proteinExistence type="predicted"/>
<organism evidence="1 2">
    <name type="scientific">Flavobacterium cutihirudinis</name>
    <dbReference type="NCBI Taxonomy" id="1265740"/>
    <lineage>
        <taxon>Bacteria</taxon>
        <taxon>Pseudomonadati</taxon>
        <taxon>Bacteroidota</taxon>
        <taxon>Flavobacteriia</taxon>
        <taxon>Flavobacteriales</taxon>
        <taxon>Flavobacteriaceae</taxon>
        <taxon>Flavobacterium</taxon>
    </lineage>
</organism>
<dbReference type="Proteomes" id="UP000257004">
    <property type="component" value="Unassembled WGS sequence"/>
</dbReference>
<sequence>MIVDDACFYGLTCSMEKRNKEDIIKDLGVFYIEKEGDDKIRLISSKD</sequence>
<protein>
    <submittedName>
        <fullName evidence="1">Uncharacterized protein</fullName>
    </submittedName>
</protein>
<evidence type="ECO:0000313" key="1">
    <source>
        <dbReference type="EMBL" id="RED19489.1"/>
    </source>
</evidence>